<organism evidence="13 14">
    <name type="scientific">Thermosipho japonicus</name>
    <dbReference type="NCBI Taxonomy" id="90323"/>
    <lineage>
        <taxon>Bacteria</taxon>
        <taxon>Thermotogati</taxon>
        <taxon>Thermotogota</taxon>
        <taxon>Thermotogae</taxon>
        <taxon>Thermotogales</taxon>
        <taxon>Fervidobacteriaceae</taxon>
        <taxon>Thermosipho</taxon>
    </lineage>
</organism>
<evidence type="ECO:0000256" key="4">
    <source>
        <dbReference type="ARBA" id="ARBA00005300"/>
    </source>
</evidence>
<dbReference type="Gene3D" id="3.30.420.10">
    <property type="entry name" value="Ribonuclease H-like superfamily/Ribonuclease H"/>
    <property type="match status" value="1"/>
</dbReference>
<dbReference type="InterPro" id="IPR037056">
    <property type="entry name" value="RNase_H1_N_sf"/>
</dbReference>
<accession>A0A841GE73</accession>
<dbReference type="GO" id="GO:0003676">
    <property type="term" value="F:nucleic acid binding"/>
    <property type="evidence" value="ECO:0007669"/>
    <property type="project" value="InterPro"/>
</dbReference>
<evidence type="ECO:0000256" key="6">
    <source>
        <dbReference type="ARBA" id="ARBA00017721"/>
    </source>
</evidence>
<evidence type="ECO:0000256" key="9">
    <source>
        <dbReference type="ARBA" id="ARBA00022759"/>
    </source>
</evidence>
<evidence type="ECO:0000256" key="1">
    <source>
        <dbReference type="ARBA" id="ARBA00000077"/>
    </source>
</evidence>
<comment type="function">
    <text evidence="3">Endonuclease that specifically degrades the RNA of RNA-DNA hybrids.</text>
</comment>
<dbReference type="EC" id="3.1.26.4" evidence="5"/>
<evidence type="ECO:0000256" key="7">
    <source>
        <dbReference type="ARBA" id="ARBA00022722"/>
    </source>
</evidence>
<dbReference type="EMBL" id="JACHEX010000001">
    <property type="protein sequence ID" value="MBB6061916.1"/>
    <property type="molecule type" value="Genomic_DNA"/>
</dbReference>
<keyword evidence="9" id="KW-0255">Endonuclease</keyword>
<evidence type="ECO:0000256" key="11">
    <source>
        <dbReference type="ARBA" id="ARBA00022842"/>
    </source>
</evidence>
<evidence type="ECO:0000313" key="14">
    <source>
        <dbReference type="Proteomes" id="UP000555828"/>
    </source>
</evidence>
<dbReference type="InterPro" id="IPR012337">
    <property type="entry name" value="RNaseH-like_sf"/>
</dbReference>
<sequence>MGKKKQKYYAVRKGRNTGIYNSWVEAEKQIKGFPGAEYKSFLKLEDAKAYLSGKKECECPEMNENTILAYIDGSYKDNIYSSGIVLCDKNGMTEYYFWGEESLFKEGNNIPGEIMAALFVMDYAVKNDIKKVILKFDLEGLEKWAKEEYKTKKLITKVYKYYYEYYKQKGLLVEFKKVQGHSGDFCNDKADKLAKKALVKDSNVNFDLPDFEKILEMLKGYSVNQNLSIQLSDKELESLIEYLKNEKYEIHEEINSDKKRFDIKSKFFKDYLVLTYHLWSRKLQIQGKARDVLNNIELFLAEFGKTQDLLQKVYDVSRSEYNDFEQTVDKIVHGAYTHEKVSETLKGLMITAYFNYLESPNMPYRDFSFYLIPAARVLEAFIKWGLYMFKIADKLPEKEAIGNYFERIEKSNSFTIKKEFRENCNCEDDLIVIEKCYNYYHKYRHIYSHASPIEGHTSTISSKQEVNDLIMTALKLTGELFNRFPL</sequence>
<evidence type="ECO:0000259" key="12">
    <source>
        <dbReference type="PROSITE" id="PS50879"/>
    </source>
</evidence>
<comment type="cofactor">
    <cofactor evidence="2">
        <name>Mg(2+)</name>
        <dbReference type="ChEBI" id="CHEBI:18420"/>
    </cofactor>
</comment>
<dbReference type="Gene3D" id="6.10.250.2650">
    <property type="match status" value="1"/>
</dbReference>
<dbReference type="GO" id="GO:0043137">
    <property type="term" value="P:DNA replication, removal of RNA primer"/>
    <property type="evidence" value="ECO:0007669"/>
    <property type="project" value="TreeGrafter"/>
</dbReference>
<dbReference type="Pfam" id="PF19034">
    <property type="entry name" value="RnlA-toxin_DBD"/>
    <property type="match status" value="1"/>
</dbReference>
<dbReference type="Gene3D" id="3.40.970.10">
    <property type="entry name" value="Ribonuclease H1, N-terminal domain"/>
    <property type="match status" value="1"/>
</dbReference>
<keyword evidence="11" id="KW-0460">Magnesium</keyword>
<dbReference type="AlphaFoldDB" id="A0A841GE73"/>
<comment type="similarity">
    <text evidence="4">Belongs to the RNase H family.</text>
</comment>
<dbReference type="InterPro" id="IPR043994">
    <property type="entry name" value="RnlA/LsoA-toxin_DBD"/>
</dbReference>
<protein>
    <recommendedName>
        <fullName evidence="6">Ribonuclease H</fullName>
        <ecNumber evidence="5">3.1.26.4</ecNumber>
    </recommendedName>
</protein>
<dbReference type="InterPro" id="IPR002156">
    <property type="entry name" value="RNaseH_domain"/>
</dbReference>
<dbReference type="SUPFAM" id="SSF53098">
    <property type="entry name" value="Ribonuclease H-like"/>
    <property type="match status" value="1"/>
</dbReference>
<dbReference type="SUPFAM" id="SSF55658">
    <property type="entry name" value="L9 N-domain-like"/>
    <property type="match status" value="1"/>
</dbReference>
<dbReference type="Proteomes" id="UP000555828">
    <property type="component" value="Unassembled WGS sequence"/>
</dbReference>
<dbReference type="RefSeq" id="WP_184618665.1">
    <property type="nucleotide sequence ID" value="NZ_JACHEX010000001.1"/>
</dbReference>
<name>A0A841GE73_9BACT</name>
<dbReference type="Gene3D" id="3.30.160.690">
    <property type="entry name" value="Bacterial toxin RNase RnlA/LsoA, N repeated domain"/>
    <property type="match status" value="1"/>
</dbReference>
<reference evidence="13 14" key="1">
    <citation type="submission" date="2020-08" db="EMBL/GenBank/DDBJ databases">
        <title>Genomic Encyclopedia of Type Strains, Phase IV (KMG-IV): sequencing the most valuable type-strain genomes for metagenomic binning, comparative biology and taxonomic classification.</title>
        <authorList>
            <person name="Goeker M."/>
        </authorList>
    </citation>
    <scope>NUCLEOTIDE SEQUENCE [LARGE SCALE GENOMIC DNA]</scope>
    <source>
        <strain evidence="13 14">DSM 13481</strain>
    </source>
</reference>
<dbReference type="PROSITE" id="PS50879">
    <property type="entry name" value="RNASE_H_1"/>
    <property type="match status" value="1"/>
</dbReference>
<dbReference type="InterPro" id="IPR011320">
    <property type="entry name" value="RNase_H1_N"/>
</dbReference>
<evidence type="ECO:0000256" key="5">
    <source>
        <dbReference type="ARBA" id="ARBA00012180"/>
    </source>
</evidence>
<gene>
    <name evidence="13" type="ORF">HNP65_000338</name>
</gene>
<evidence type="ECO:0000256" key="8">
    <source>
        <dbReference type="ARBA" id="ARBA00022723"/>
    </source>
</evidence>
<dbReference type="PANTHER" id="PTHR10642:SF26">
    <property type="entry name" value="RIBONUCLEASE H1"/>
    <property type="match status" value="1"/>
</dbReference>
<evidence type="ECO:0000256" key="10">
    <source>
        <dbReference type="ARBA" id="ARBA00022801"/>
    </source>
</evidence>
<dbReference type="InterPro" id="IPR009027">
    <property type="entry name" value="Ribosomal_bL9/RNase_H1_N"/>
</dbReference>
<evidence type="ECO:0000313" key="13">
    <source>
        <dbReference type="EMBL" id="MBB6061916.1"/>
    </source>
</evidence>
<comment type="catalytic activity">
    <reaction evidence="1">
        <text>Endonucleolytic cleavage to 5'-phosphomonoester.</text>
        <dbReference type="EC" id="3.1.26.4"/>
    </reaction>
</comment>
<dbReference type="InterPro" id="IPR036397">
    <property type="entry name" value="RNaseH_sf"/>
</dbReference>
<dbReference type="PANTHER" id="PTHR10642">
    <property type="entry name" value="RIBONUCLEASE H1"/>
    <property type="match status" value="1"/>
</dbReference>
<dbReference type="GO" id="GO:0046872">
    <property type="term" value="F:metal ion binding"/>
    <property type="evidence" value="ECO:0007669"/>
    <property type="project" value="UniProtKB-KW"/>
</dbReference>
<feature type="domain" description="RNase H type-1" evidence="12">
    <location>
        <begin position="63"/>
        <end position="199"/>
    </location>
</feature>
<dbReference type="GO" id="GO:0004523">
    <property type="term" value="F:RNA-DNA hybrid ribonuclease activity"/>
    <property type="evidence" value="ECO:0007669"/>
    <property type="project" value="UniProtKB-EC"/>
</dbReference>
<keyword evidence="7" id="KW-0540">Nuclease</keyword>
<comment type="caution">
    <text evidence="13">The sequence shown here is derived from an EMBL/GenBank/DDBJ whole genome shotgun (WGS) entry which is preliminary data.</text>
</comment>
<evidence type="ECO:0000256" key="2">
    <source>
        <dbReference type="ARBA" id="ARBA00001946"/>
    </source>
</evidence>
<dbReference type="FunFam" id="3.40.970.10:FF:000002">
    <property type="entry name" value="Ribonuclease H"/>
    <property type="match status" value="1"/>
</dbReference>
<dbReference type="Pfam" id="PF01693">
    <property type="entry name" value="Cauli_VI"/>
    <property type="match status" value="1"/>
</dbReference>
<proteinExistence type="inferred from homology"/>
<keyword evidence="8" id="KW-0479">Metal-binding</keyword>
<keyword evidence="10 13" id="KW-0378">Hydrolase</keyword>
<evidence type="ECO:0000256" key="3">
    <source>
        <dbReference type="ARBA" id="ARBA00004065"/>
    </source>
</evidence>
<keyword evidence="14" id="KW-1185">Reference proteome</keyword>
<dbReference type="InterPro" id="IPR050092">
    <property type="entry name" value="RNase_H"/>
</dbReference>